<name>A0A9N7TJ10_PLEPL</name>
<evidence type="ECO:0000256" key="1">
    <source>
        <dbReference type="SAM" id="MobiDB-lite"/>
    </source>
</evidence>
<dbReference type="EMBL" id="CADEAL010000010">
    <property type="protein sequence ID" value="CAB1412618.1"/>
    <property type="molecule type" value="Genomic_DNA"/>
</dbReference>
<feature type="compositionally biased region" description="Polar residues" evidence="1">
    <location>
        <begin position="47"/>
        <end position="58"/>
    </location>
</feature>
<reference evidence="2" key="1">
    <citation type="submission" date="2020-03" db="EMBL/GenBank/DDBJ databases">
        <authorList>
            <person name="Weist P."/>
        </authorList>
    </citation>
    <scope>NUCLEOTIDE SEQUENCE</scope>
</reference>
<comment type="caution">
    <text evidence="2">The sequence shown here is derived from an EMBL/GenBank/DDBJ whole genome shotgun (WGS) entry which is preliminary data.</text>
</comment>
<gene>
    <name evidence="2" type="ORF">PLEPLA_LOCUS311</name>
</gene>
<dbReference type="AlphaFoldDB" id="A0A9N7TJ10"/>
<sequence length="105" mass="11588">MRAAGGSAGDHHHVSSVVNGQQVRDLEPTGGQKLSDWTLGEKEPASLTPSPDGSNMRRQLQERFNPEIYPRDRESNATRPNPESPEEDDQPRTGAIRVKEEEAAE</sequence>
<dbReference type="Proteomes" id="UP001153269">
    <property type="component" value="Unassembled WGS sequence"/>
</dbReference>
<protein>
    <submittedName>
        <fullName evidence="2">Uncharacterized protein</fullName>
    </submittedName>
</protein>
<feature type="region of interest" description="Disordered" evidence="1">
    <location>
        <begin position="1"/>
        <end position="105"/>
    </location>
</feature>
<keyword evidence="3" id="KW-1185">Reference proteome</keyword>
<evidence type="ECO:0000313" key="3">
    <source>
        <dbReference type="Proteomes" id="UP001153269"/>
    </source>
</evidence>
<evidence type="ECO:0000313" key="2">
    <source>
        <dbReference type="EMBL" id="CAB1412618.1"/>
    </source>
</evidence>
<organism evidence="2 3">
    <name type="scientific">Pleuronectes platessa</name>
    <name type="common">European plaice</name>
    <dbReference type="NCBI Taxonomy" id="8262"/>
    <lineage>
        <taxon>Eukaryota</taxon>
        <taxon>Metazoa</taxon>
        <taxon>Chordata</taxon>
        <taxon>Craniata</taxon>
        <taxon>Vertebrata</taxon>
        <taxon>Euteleostomi</taxon>
        <taxon>Actinopterygii</taxon>
        <taxon>Neopterygii</taxon>
        <taxon>Teleostei</taxon>
        <taxon>Neoteleostei</taxon>
        <taxon>Acanthomorphata</taxon>
        <taxon>Carangaria</taxon>
        <taxon>Pleuronectiformes</taxon>
        <taxon>Pleuronectoidei</taxon>
        <taxon>Pleuronectidae</taxon>
        <taxon>Pleuronectes</taxon>
    </lineage>
</organism>
<feature type="compositionally biased region" description="Basic and acidic residues" evidence="1">
    <location>
        <begin position="59"/>
        <end position="76"/>
    </location>
</feature>
<proteinExistence type="predicted"/>
<accession>A0A9N7TJ10</accession>